<reference evidence="4 5" key="1">
    <citation type="journal article" date="2019" name="PLoS Biol.">
        <title>Sex chromosomes control vertical transmission of feminizing Wolbachia symbionts in an isopod.</title>
        <authorList>
            <person name="Becking T."/>
            <person name="Chebbi M.A."/>
            <person name="Giraud I."/>
            <person name="Moumen B."/>
            <person name="Laverre T."/>
            <person name="Caubet Y."/>
            <person name="Peccoud J."/>
            <person name="Gilbert C."/>
            <person name="Cordaux R."/>
        </authorList>
    </citation>
    <scope>NUCLEOTIDE SEQUENCE [LARGE SCALE GENOMIC DNA]</scope>
    <source>
        <strain evidence="4">ANa2</strain>
        <tissue evidence="4">Whole body excluding digestive tract and cuticle</tissue>
    </source>
</reference>
<dbReference type="InterPro" id="IPR020422">
    <property type="entry name" value="TYR_PHOSPHATASE_DUAL_dom"/>
</dbReference>
<feature type="domain" description="Tyrosine specific protein phosphatases" evidence="3">
    <location>
        <begin position="62"/>
        <end position="138"/>
    </location>
</feature>
<dbReference type="GO" id="GO:0005654">
    <property type="term" value="C:nucleoplasm"/>
    <property type="evidence" value="ECO:0007669"/>
    <property type="project" value="TreeGrafter"/>
</dbReference>
<dbReference type="GO" id="GO:0005737">
    <property type="term" value="C:cytoplasm"/>
    <property type="evidence" value="ECO:0007669"/>
    <property type="project" value="TreeGrafter"/>
</dbReference>
<dbReference type="SUPFAM" id="SSF52799">
    <property type="entry name" value="(Phosphotyrosine protein) phosphatases II"/>
    <property type="match status" value="1"/>
</dbReference>
<organism evidence="4 5">
    <name type="scientific">Armadillidium nasatum</name>
    <dbReference type="NCBI Taxonomy" id="96803"/>
    <lineage>
        <taxon>Eukaryota</taxon>
        <taxon>Metazoa</taxon>
        <taxon>Ecdysozoa</taxon>
        <taxon>Arthropoda</taxon>
        <taxon>Crustacea</taxon>
        <taxon>Multicrustacea</taxon>
        <taxon>Malacostraca</taxon>
        <taxon>Eumalacostraca</taxon>
        <taxon>Peracarida</taxon>
        <taxon>Isopoda</taxon>
        <taxon>Oniscidea</taxon>
        <taxon>Crinocheta</taxon>
        <taxon>Armadillidiidae</taxon>
        <taxon>Armadillidium</taxon>
    </lineage>
</organism>
<dbReference type="GO" id="GO:1990444">
    <property type="term" value="F:F-box domain binding"/>
    <property type="evidence" value="ECO:0007669"/>
    <property type="project" value="TreeGrafter"/>
</dbReference>
<dbReference type="SMART" id="SM00195">
    <property type="entry name" value="DSPc"/>
    <property type="match status" value="1"/>
</dbReference>
<dbReference type="PROSITE" id="PS50056">
    <property type="entry name" value="TYR_PHOSPHATASE_2"/>
    <property type="match status" value="1"/>
</dbReference>
<sequence>MPENWVFGMKREMQEILPGLYLGPYNSASKSKFNTLLNHGITHIICIRQSNEANIIKPNFQEKFIYLIVEMEDTMMQNIIPHILKCKDFIDRCIGSGGKCLVHSCHGISRGPSIVIAYVMGKKSMSFEEAFEFVKLKRVCIYPNDHFVQQLKEYEVIYKAEQTAMQQGQCSQQNGKLKRKFDQSEEEDIRYQSFTCEPMDDMS</sequence>
<protein>
    <submittedName>
        <fullName evidence="4">Serine/threonine/tyrosine-interacting protein B</fullName>
    </submittedName>
</protein>
<dbReference type="Gene3D" id="3.90.190.10">
    <property type="entry name" value="Protein tyrosine phosphatase superfamily"/>
    <property type="match status" value="1"/>
</dbReference>
<dbReference type="AlphaFoldDB" id="A0A5N5TGT5"/>
<dbReference type="GO" id="GO:0070372">
    <property type="term" value="P:regulation of ERK1 and ERK2 cascade"/>
    <property type="evidence" value="ECO:0007669"/>
    <property type="project" value="TreeGrafter"/>
</dbReference>
<gene>
    <name evidence="4" type="primary">styx-b_1</name>
    <name evidence="4" type="ORF">Anas_01461</name>
</gene>
<dbReference type="PROSITE" id="PS50054">
    <property type="entry name" value="TYR_PHOSPHATASE_DUAL"/>
    <property type="match status" value="1"/>
</dbReference>
<evidence type="ECO:0000256" key="1">
    <source>
        <dbReference type="ARBA" id="ARBA00009649"/>
    </source>
</evidence>
<comment type="similarity">
    <text evidence="1">Belongs to the protein-tyrosine phosphatase family. Non-receptor class subfamily.</text>
</comment>
<keyword evidence="5" id="KW-1185">Reference proteome</keyword>
<name>A0A5N5TGT5_9CRUS</name>
<evidence type="ECO:0000313" key="4">
    <source>
        <dbReference type="EMBL" id="KAB7505866.1"/>
    </source>
</evidence>
<feature type="domain" description="Tyrosine-protein phosphatase" evidence="2">
    <location>
        <begin position="12"/>
        <end position="160"/>
    </location>
</feature>
<dbReference type="PANTHER" id="PTHR46588">
    <property type="entry name" value="SERINE/THREONINE/TYROSINE-INTERACTING PROTEIN"/>
    <property type="match status" value="1"/>
</dbReference>
<dbReference type="Proteomes" id="UP000326759">
    <property type="component" value="Unassembled WGS sequence"/>
</dbReference>
<accession>A0A5N5TGT5</accession>
<comment type="caution">
    <text evidence="4">The sequence shown here is derived from an EMBL/GenBank/DDBJ whole genome shotgun (WGS) entry which is preliminary data.</text>
</comment>
<dbReference type="PANTHER" id="PTHR46588:SF1">
    <property type="entry name" value="SERINE_THREONINE_TYROSINE-INTERACTING PROTEIN"/>
    <property type="match status" value="1"/>
</dbReference>
<dbReference type="OrthoDB" id="426001at2759"/>
<dbReference type="InterPro" id="IPR052449">
    <property type="entry name" value="STYX-Interacting_Phosphatase"/>
</dbReference>
<dbReference type="GO" id="GO:0062026">
    <property type="term" value="P:negative regulation of SCF-dependent proteasomal ubiquitin-dependent catabolic process"/>
    <property type="evidence" value="ECO:0007669"/>
    <property type="project" value="TreeGrafter"/>
</dbReference>
<dbReference type="FunFam" id="3.90.190.10:FF:000036">
    <property type="entry name" value="Serine/threonine/tyrosine-interacting protein a"/>
    <property type="match status" value="1"/>
</dbReference>
<dbReference type="InterPro" id="IPR029021">
    <property type="entry name" value="Prot-tyrosine_phosphatase-like"/>
</dbReference>
<dbReference type="Pfam" id="PF00782">
    <property type="entry name" value="DSPc"/>
    <property type="match status" value="1"/>
</dbReference>
<dbReference type="InterPro" id="IPR000387">
    <property type="entry name" value="Tyr_Pase_dom"/>
</dbReference>
<evidence type="ECO:0000259" key="3">
    <source>
        <dbReference type="PROSITE" id="PS50056"/>
    </source>
</evidence>
<evidence type="ECO:0000313" key="5">
    <source>
        <dbReference type="Proteomes" id="UP000326759"/>
    </source>
</evidence>
<proteinExistence type="inferred from homology"/>
<dbReference type="InterPro" id="IPR000340">
    <property type="entry name" value="Dual-sp_phosphatase_cat-dom"/>
</dbReference>
<evidence type="ECO:0000259" key="2">
    <source>
        <dbReference type="PROSITE" id="PS50054"/>
    </source>
</evidence>
<dbReference type="EMBL" id="SEYY01001082">
    <property type="protein sequence ID" value="KAB7505866.1"/>
    <property type="molecule type" value="Genomic_DNA"/>
</dbReference>